<feature type="domain" description="AMP-binding enzyme C-terminal" evidence="4">
    <location>
        <begin position="458"/>
        <end position="494"/>
    </location>
</feature>
<feature type="domain" description="AMP-dependent synthetase/ligase" evidence="2">
    <location>
        <begin position="80"/>
        <end position="406"/>
    </location>
</feature>
<comment type="similarity">
    <text evidence="1">Belongs to the ATP-dependent AMP-binding enzyme family.</text>
</comment>
<dbReference type="Pfam" id="PF00501">
    <property type="entry name" value="AMP-binding"/>
    <property type="match status" value="1"/>
</dbReference>
<dbReference type="Proteomes" id="UP000249619">
    <property type="component" value="Unassembled WGS sequence"/>
</dbReference>
<evidence type="ECO:0000259" key="2">
    <source>
        <dbReference type="Pfam" id="PF00501"/>
    </source>
</evidence>
<dbReference type="AlphaFoldDB" id="A0A364N5S9"/>
<dbReference type="Pfam" id="PF13193">
    <property type="entry name" value="AMP-binding_C"/>
    <property type="match status" value="1"/>
</dbReference>
<dbReference type="GO" id="GO:0031956">
    <property type="term" value="F:medium-chain fatty acid-CoA ligase activity"/>
    <property type="evidence" value="ECO:0007669"/>
    <property type="project" value="TreeGrafter"/>
</dbReference>
<dbReference type="Gene3D" id="3.40.50.12780">
    <property type="entry name" value="N-terminal domain of ligase-like"/>
    <property type="match status" value="1"/>
</dbReference>
<protein>
    <submittedName>
        <fullName evidence="5">Acetyl-CoA synthetase-like protein</fullName>
    </submittedName>
</protein>
<accession>A0A364N5S9</accession>
<dbReference type="InterPro" id="IPR045851">
    <property type="entry name" value="AMP-bd_C_sf"/>
</dbReference>
<dbReference type="InterPro" id="IPR000873">
    <property type="entry name" value="AMP-dep_synth/lig_dom"/>
</dbReference>
<evidence type="ECO:0000256" key="1">
    <source>
        <dbReference type="ARBA" id="ARBA00006432"/>
    </source>
</evidence>
<dbReference type="InterPro" id="IPR029058">
    <property type="entry name" value="AB_hydrolase_fold"/>
</dbReference>
<evidence type="ECO:0000259" key="4">
    <source>
        <dbReference type="Pfam" id="PF13193"/>
    </source>
</evidence>
<comment type="caution">
    <text evidence="5">The sequence shown here is derived from an EMBL/GenBank/DDBJ whole genome shotgun (WGS) entry which is preliminary data.</text>
</comment>
<evidence type="ECO:0000259" key="3">
    <source>
        <dbReference type="Pfam" id="PF01738"/>
    </source>
</evidence>
<dbReference type="Gene3D" id="3.40.50.1820">
    <property type="entry name" value="alpha/beta hydrolase"/>
    <property type="match status" value="1"/>
</dbReference>
<organism evidence="5 6">
    <name type="scientific">Stemphylium lycopersici</name>
    <name type="common">Tomato gray leaf spot disease fungus</name>
    <name type="synonym">Thyrospora lycopersici</name>
    <dbReference type="NCBI Taxonomy" id="183478"/>
    <lineage>
        <taxon>Eukaryota</taxon>
        <taxon>Fungi</taxon>
        <taxon>Dikarya</taxon>
        <taxon>Ascomycota</taxon>
        <taxon>Pezizomycotina</taxon>
        <taxon>Dothideomycetes</taxon>
        <taxon>Pleosporomycetidae</taxon>
        <taxon>Pleosporales</taxon>
        <taxon>Pleosporineae</taxon>
        <taxon>Pleosporaceae</taxon>
        <taxon>Stemphylium</taxon>
    </lineage>
</organism>
<dbReference type="InterPro" id="IPR020845">
    <property type="entry name" value="AMP-binding_CS"/>
</dbReference>
<gene>
    <name evidence="5" type="ORF">DDE83_004007</name>
</gene>
<reference evidence="6" key="1">
    <citation type="submission" date="2018-05" db="EMBL/GenBank/DDBJ databases">
        <title>Draft genome sequence of Stemphylium lycopersici strain CIDEFI 213.</title>
        <authorList>
            <person name="Medina R."/>
            <person name="Franco M.E.E."/>
            <person name="Lucentini C.G."/>
            <person name="Saparrat M.C.N."/>
            <person name="Balatti P.A."/>
        </authorList>
    </citation>
    <scope>NUCLEOTIDE SEQUENCE [LARGE SCALE GENOMIC DNA]</scope>
    <source>
        <strain evidence="6">CIDEFI 213</strain>
    </source>
</reference>
<dbReference type="EMBL" id="QGDH01000048">
    <property type="protein sequence ID" value="RAR12610.1"/>
    <property type="molecule type" value="Genomic_DNA"/>
</dbReference>
<keyword evidence="6" id="KW-1185">Reference proteome</keyword>
<evidence type="ECO:0000313" key="5">
    <source>
        <dbReference type="EMBL" id="RAR12610.1"/>
    </source>
</evidence>
<dbReference type="InterPro" id="IPR002925">
    <property type="entry name" value="Dienelactn_hydro"/>
</dbReference>
<dbReference type="PROSITE" id="PS00455">
    <property type="entry name" value="AMP_BINDING"/>
    <property type="match status" value="1"/>
</dbReference>
<dbReference type="GO" id="GO:0006631">
    <property type="term" value="P:fatty acid metabolic process"/>
    <property type="evidence" value="ECO:0007669"/>
    <property type="project" value="TreeGrafter"/>
</dbReference>
<dbReference type="GO" id="GO:0016787">
    <property type="term" value="F:hydrolase activity"/>
    <property type="evidence" value="ECO:0007669"/>
    <property type="project" value="InterPro"/>
</dbReference>
<dbReference type="Gene3D" id="3.30.300.30">
    <property type="match status" value="1"/>
</dbReference>
<dbReference type="InterPro" id="IPR042099">
    <property type="entry name" value="ANL_N_sf"/>
</dbReference>
<name>A0A364N5S9_STELY</name>
<dbReference type="PANTHER" id="PTHR43201:SF8">
    <property type="entry name" value="ACYL-COA SYNTHETASE FAMILY MEMBER 3"/>
    <property type="match status" value="1"/>
</dbReference>
<dbReference type="STRING" id="183478.A0A364N5S9"/>
<dbReference type="SUPFAM" id="SSF53474">
    <property type="entry name" value="alpha/beta-Hydrolases"/>
    <property type="match status" value="1"/>
</dbReference>
<sequence>MDRCCVVPRHSGSSVLPNTPLFSRLLRYAGRSPARIAIDDARSGLQKTHLELLSDVLALRDVILQTLDQATCQALERREEVYIAIIAAGGYEYAVAMLSTLALGAAAVPMTPAVPMEEAIYFIEKSRSVLLLGSSADSGKCRDLEQRIAGRGNARFRTVSIGLFISSPTLQVNDIVISSDRALEENAPAVVIFTSGTTGQPKGAVMRRSYVFDCALAVADHYQLTEDDVLLHVLPVHHATGIGINFFPSIISGSRIEFRSGGFDEAWTWERWKQGAMDPSRRLTVFSAVPTIWMRMRRYYQRNLRRLPKDDLEKYVAGARQFRVCLCGTSALPRPLDDFWTSLMRRRIMQRYGATEFGAIFKTRLADAKTPEGSVGPLISGVDVKLSEGDEGEILVKSPHMFMKYLCDPEGTANAHDGDGYFMTGDIARREKGYYFVLGRASLDIIKSGGYKISALDIERELLSLPYIAEAMVVGVSDEEYGQRVAALLSLQEEEMTTSFRQERRSAGNAVAGAIEPFTLLSRYTNAAFTNNIIPRSLQHEFKWHTSQHLESVRYPLPSIRNPIQPMFGMDRWITGSGQHTFEVYNDFDEPLWAVEEEYAKLGSFWETGILRYVPSPNMNVSIQHGRFREINAVPLHEYSTDSQWFDHGIYNTRRFWQEALMAITEGGRFRGAEWTLSHDAKYFIASIHITPMEWIFSWFRNDLWTELTAQWARDNSYSCPPLGDPFMIIYKRSADQIQIQRQLYPASNMDAAIIAEHHKTRTTVRRLLTELAKMSCDNCKSGFKWNGQPTGKETKLNKVDAYVSGDSKDAAILIITDIFGWTLPNVRLIADHYAKEANATVYVPDLFAGEVVDPGAMSDPEKRKNFDVMEFLGRHNKETRWPEIKEHAQTLKSQYKKVAAIGFCYGGWACFKLAADPSLVDAISSAHPSLLEKSEIENVKVPVQLLSPENDMMYTEELKKASLEILPKTGVQWEYVYFPGLNHGFAVRGDPSDPKQKDGLERAKRSAVNFFNEFLH</sequence>
<dbReference type="SUPFAM" id="SSF56801">
    <property type="entry name" value="Acetyl-CoA synthetase-like"/>
    <property type="match status" value="1"/>
</dbReference>
<dbReference type="PANTHER" id="PTHR43201">
    <property type="entry name" value="ACYL-COA SYNTHETASE"/>
    <property type="match status" value="1"/>
</dbReference>
<dbReference type="InterPro" id="IPR025110">
    <property type="entry name" value="AMP-bd_C"/>
</dbReference>
<proteinExistence type="inferred from homology"/>
<dbReference type="Pfam" id="PF01738">
    <property type="entry name" value="DLH"/>
    <property type="match status" value="1"/>
</dbReference>
<feature type="domain" description="Dienelactone hydrolase" evidence="3">
    <location>
        <begin position="802"/>
        <end position="1015"/>
    </location>
</feature>
<evidence type="ECO:0000313" key="6">
    <source>
        <dbReference type="Proteomes" id="UP000249619"/>
    </source>
</evidence>